<comment type="caution">
    <text evidence="2">The sequence shown here is derived from an EMBL/GenBank/DDBJ whole genome shotgun (WGS) entry which is preliminary data.</text>
</comment>
<evidence type="ECO:0000256" key="1">
    <source>
        <dbReference type="SAM" id="Phobius"/>
    </source>
</evidence>
<sequence>MNTYNRTPILNPRLFFKLLTIIYFALLAGQLLFGATAFAITQAKGFNLTTRDPLVLVVPITTLGCFVAGSIVYKQLLNLAANKSTLNEKLMCYQSAFIARLALLEGPSLFGIVAYLLSGNLFFLAISGLIVLNFIAIKPTRDKVGTDLNLDYQEKAEISGTI</sequence>
<feature type="transmembrane region" description="Helical" evidence="1">
    <location>
        <begin position="20"/>
        <end position="41"/>
    </location>
</feature>
<keyword evidence="1" id="KW-0812">Transmembrane</keyword>
<feature type="transmembrane region" description="Helical" evidence="1">
    <location>
        <begin position="112"/>
        <end position="135"/>
    </location>
</feature>
<protein>
    <recommendedName>
        <fullName evidence="4">MFS transporter</fullName>
    </recommendedName>
</protein>
<reference evidence="2 3" key="1">
    <citation type="submission" date="2020-10" db="EMBL/GenBank/DDBJ databases">
        <title>Mucilaginibacter mali sp. nov., isolated from rhizosphere soil of apple orchard.</title>
        <authorList>
            <person name="Lee J.-S."/>
            <person name="Kim H.S."/>
            <person name="Kim J.-S."/>
        </authorList>
    </citation>
    <scope>NUCLEOTIDE SEQUENCE [LARGE SCALE GENOMIC DNA]</scope>
    <source>
        <strain evidence="2 3">KCTC 23157</strain>
    </source>
</reference>
<dbReference type="EMBL" id="JADFFM010000001">
    <property type="protein sequence ID" value="MBE9665878.1"/>
    <property type="molecule type" value="Genomic_DNA"/>
</dbReference>
<keyword evidence="1" id="KW-1133">Transmembrane helix</keyword>
<keyword evidence="3" id="KW-1185">Reference proteome</keyword>
<name>A0ABR9XFS4_9SPHI</name>
<organism evidence="2 3">
    <name type="scientific">Mucilaginibacter boryungensis</name>
    <dbReference type="NCBI Taxonomy" id="768480"/>
    <lineage>
        <taxon>Bacteria</taxon>
        <taxon>Pseudomonadati</taxon>
        <taxon>Bacteroidota</taxon>
        <taxon>Sphingobacteriia</taxon>
        <taxon>Sphingobacteriales</taxon>
        <taxon>Sphingobacteriaceae</taxon>
        <taxon>Mucilaginibacter</taxon>
    </lineage>
</organism>
<evidence type="ECO:0008006" key="4">
    <source>
        <dbReference type="Google" id="ProtNLM"/>
    </source>
</evidence>
<gene>
    <name evidence="2" type="ORF">IRJ18_05860</name>
</gene>
<dbReference type="Proteomes" id="UP000632774">
    <property type="component" value="Unassembled WGS sequence"/>
</dbReference>
<evidence type="ECO:0000313" key="3">
    <source>
        <dbReference type="Proteomes" id="UP000632774"/>
    </source>
</evidence>
<feature type="transmembrane region" description="Helical" evidence="1">
    <location>
        <begin position="53"/>
        <end position="73"/>
    </location>
</feature>
<dbReference type="RefSeq" id="WP_194105261.1">
    <property type="nucleotide sequence ID" value="NZ_JADFFM010000001.1"/>
</dbReference>
<proteinExistence type="predicted"/>
<accession>A0ABR9XFS4</accession>
<keyword evidence="1" id="KW-0472">Membrane</keyword>
<evidence type="ECO:0000313" key="2">
    <source>
        <dbReference type="EMBL" id="MBE9665878.1"/>
    </source>
</evidence>